<evidence type="ECO:0000313" key="2">
    <source>
        <dbReference type="EMBL" id="MFD2740662.1"/>
    </source>
</evidence>
<keyword evidence="3" id="KW-1185">Reference proteome</keyword>
<dbReference type="InterPro" id="IPR046348">
    <property type="entry name" value="SIS_dom_sf"/>
</dbReference>
<dbReference type="InterPro" id="IPR036388">
    <property type="entry name" value="WH-like_DNA-bd_sf"/>
</dbReference>
<dbReference type="Gene3D" id="1.10.10.10">
    <property type="entry name" value="Winged helix-like DNA-binding domain superfamily/Winged helix DNA-binding domain"/>
    <property type="match status" value="1"/>
</dbReference>
<dbReference type="SUPFAM" id="SSF53697">
    <property type="entry name" value="SIS domain"/>
    <property type="match status" value="1"/>
</dbReference>
<dbReference type="PANTHER" id="PTHR30514">
    <property type="entry name" value="GLUCOKINASE"/>
    <property type="match status" value="1"/>
</dbReference>
<dbReference type="PROSITE" id="PS51071">
    <property type="entry name" value="HTH_RPIR"/>
    <property type="match status" value="1"/>
</dbReference>
<dbReference type="Pfam" id="PF01380">
    <property type="entry name" value="SIS"/>
    <property type="match status" value="1"/>
</dbReference>
<dbReference type="InterPro" id="IPR047640">
    <property type="entry name" value="RpiR-like"/>
</dbReference>
<organism evidence="2 3">
    <name type="scientific">Sulfitobacter aestuarii</name>
    <dbReference type="NCBI Taxonomy" id="2161676"/>
    <lineage>
        <taxon>Bacteria</taxon>
        <taxon>Pseudomonadati</taxon>
        <taxon>Pseudomonadota</taxon>
        <taxon>Alphaproteobacteria</taxon>
        <taxon>Rhodobacterales</taxon>
        <taxon>Roseobacteraceae</taxon>
        <taxon>Sulfitobacter</taxon>
    </lineage>
</organism>
<dbReference type="SUPFAM" id="SSF46689">
    <property type="entry name" value="Homeodomain-like"/>
    <property type="match status" value="1"/>
</dbReference>
<proteinExistence type="predicted"/>
<dbReference type="InterPro" id="IPR009057">
    <property type="entry name" value="Homeodomain-like_sf"/>
</dbReference>
<gene>
    <name evidence="2" type="ORF">ACFSUD_13830</name>
</gene>
<dbReference type="RefSeq" id="WP_386375199.1">
    <property type="nucleotide sequence ID" value="NZ_JBHUMP010000012.1"/>
</dbReference>
<evidence type="ECO:0000259" key="1">
    <source>
        <dbReference type="PROSITE" id="PS51071"/>
    </source>
</evidence>
<dbReference type="InterPro" id="IPR001347">
    <property type="entry name" value="SIS_dom"/>
</dbReference>
<reference evidence="3" key="1">
    <citation type="journal article" date="2019" name="Int. J. Syst. Evol. Microbiol.">
        <title>The Global Catalogue of Microorganisms (GCM) 10K type strain sequencing project: providing services to taxonomists for standard genome sequencing and annotation.</title>
        <authorList>
            <consortium name="The Broad Institute Genomics Platform"/>
            <consortium name="The Broad Institute Genome Sequencing Center for Infectious Disease"/>
            <person name="Wu L."/>
            <person name="Ma J."/>
        </authorList>
    </citation>
    <scope>NUCLEOTIDE SEQUENCE [LARGE SCALE GENOMIC DNA]</scope>
    <source>
        <strain evidence="3">TISTR 2562</strain>
    </source>
</reference>
<dbReference type="EMBL" id="JBHUMP010000012">
    <property type="protein sequence ID" value="MFD2740662.1"/>
    <property type="molecule type" value="Genomic_DNA"/>
</dbReference>
<dbReference type="Pfam" id="PF01418">
    <property type="entry name" value="HTH_6"/>
    <property type="match status" value="1"/>
</dbReference>
<accession>A0ABW5U5F9</accession>
<dbReference type="InterPro" id="IPR000281">
    <property type="entry name" value="HTH_RpiR"/>
</dbReference>
<comment type="caution">
    <text evidence="2">The sequence shown here is derived from an EMBL/GenBank/DDBJ whole genome shotgun (WGS) entry which is preliminary data.</text>
</comment>
<dbReference type="Gene3D" id="3.40.50.10490">
    <property type="entry name" value="Glucose-6-phosphate isomerase like protein, domain 1"/>
    <property type="match status" value="1"/>
</dbReference>
<sequence length="292" mass="32097">MSLPIEDRLSNAMRSGSKADKALASYMGASLTELPFETAASIAVKVKVSEATVGRFCRSLGYESFRDLKEQLKGHIGDYPWLMSDRLSELRKNSADDETHFLRGLEMEIAGLVSIYEMSTGQSWRRVVKRLAHVERVHVAGFQTERGIAQYFAHQLQYVRDGVALLDLSSGNFAEALLSDRDSCLVIFEARHYSRQAKVLAEEARDAGIPVTLVTDLFCDWGAGVADEVLAVPTQVNQFWDSTAAMASLGNLLINGVFLELGPGVSERLNGIAKLFGRFTGHVGDPVAPIRK</sequence>
<protein>
    <submittedName>
        <fullName evidence="2">MurR/RpiR family transcriptional regulator</fullName>
    </submittedName>
</protein>
<dbReference type="PANTHER" id="PTHR30514:SF18">
    <property type="entry name" value="RPIR-FAMILY TRANSCRIPTIONAL REGULATOR"/>
    <property type="match status" value="1"/>
</dbReference>
<feature type="domain" description="HTH rpiR-type" evidence="1">
    <location>
        <begin position="3"/>
        <end position="79"/>
    </location>
</feature>
<evidence type="ECO:0000313" key="3">
    <source>
        <dbReference type="Proteomes" id="UP001597474"/>
    </source>
</evidence>
<dbReference type="Proteomes" id="UP001597474">
    <property type="component" value="Unassembled WGS sequence"/>
</dbReference>
<name>A0ABW5U5F9_9RHOB</name>